<keyword evidence="2" id="KW-0805">Transcription regulation</keyword>
<evidence type="ECO:0000256" key="3">
    <source>
        <dbReference type="ARBA" id="ARBA00023125"/>
    </source>
</evidence>
<dbReference type="STRING" id="947166.A0A1D1VXZ6"/>
<dbReference type="PANTHER" id="PTHR46621:SF1">
    <property type="entry name" value="SNRNA-ACTIVATING PROTEIN COMPLEX SUBUNIT 4"/>
    <property type="match status" value="1"/>
</dbReference>
<feature type="region of interest" description="Disordered" evidence="6">
    <location>
        <begin position="736"/>
        <end position="821"/>
    </location>
</feature>
<evidence type="ECO:0000313" key="10">
    <source>
        <dbReference type="Proteomes" id="UP000186922"/>
    </source>
</evidence>
<name>A0A1D1VXZ6_RAMVA</name>
<evidence type="ECO:0000259" key="8">
    <source>
        <dbReference type="PROSITE" id="PS51294"/>
    </source>
</evidence>
<proteinExistence type="predicted"/>
<dbReference type="Pfam" id="PF00249">
    <property type="entry name" value="Myb_DNA-binding"/>
    <property type="match status" value="1"/>
</dbReference>
<dbReference type="GO" id="GO:0000978">
    <property type="term" value="F:RNA polymerase II cis-regulatory region sequence-specific DNA binding"/>
    <property type="evidence" value="ECO:0007669"/>
    <property type="project" value="TreeGrafter"/>
</dbReference>
<evidence type="ECO:0000256" key="6">
    <source>
        <dbReference type="SAM" id="MobiDB-lite"/>
    </source>
</evidence>
<dbReference type="SUPFAM" id="SSF46689">
    <property type="entry name" value="Homeodomain-like"/>
    <property type="match status" value="1"/>
</dbReference>
<dbReference type="GO" id="GO:0001006">
    <property type="term" value="F:RNA polymerase III type 3 promoter sequence-specific DNA binding"/>
    <property type="evidence" value="ECO:0007669"/>
    <property type="project" value="TreeGrafter"/>
</dbReference>
<evidence type="ECO:0000259" key="7">
    <source>
        <dbReference type="PROSITE" id="PS50090"/>
    </source>
</evidence>
<feature type="domain" description="HTH myb-type" evidence="8">
    <location>
        <begin position="240"/>
        <end position="283"/>
    </location>
</feature>
<dbReference type="AlphaFoldDB" id="A0A1D1VXZ6"/>
<dbReference type="InterPro" id="IPR001005">
    <property type="entry name" value="SANT/Myb"/>
</dbReference>
<protein>
    <recommendedName>
        <fullName evidence="11">Myb-like domain-containing protein</fullName>
    </recommendedName>
</protein>
<dbReference type="InterPro" id="IPR009057">
    <property type="entry name" value="Homeodomain-like_sf"/>
</dbReference>
<evidence type="ECO:0000256" key="1">
    <source>
        <dbReference type="ARBA" id="ARBA00004123"/>
    </source>
</evidence>
<dbReference type="PANTHER" id="PTHR46621">
    <property type="entry name" value="SNRNA-ACTIVATING PROTEIN COMPLEX SUBUNIT 4"/>
    <property type="match status" value="1"/>
</dbReference>
<evidence type="ECO:0000256" key="5">
    <source>
        <dbReference type="ARBA" id="ARBA00023242"/>
    </source>
</evidence>
<dbReference type="SMART" id="SM00717">
    <property type="entry name" value="SANT"/>
    <property type="match status" value="2"/>
</dbReference>
<evidence type="ECO:0000256" key="2">
    <source>
        <dbReference type="ARBA" id="ARBA00023015"/>
    </source>
</evidence>
<dbReference type="GO" id="GO:0005634">
    <property type="term" value="C:nucleus"/>
    <property type="evidence" value="ECO:0007669"/>
    <property type="project" value="UniProtKB-SubCell"/>
</dbReference>
<keyword evidence="5" id="KW-0539">Nucleus</keyword>
<comment type="subcellular location">
    <subcellularLocation>
        <location evidence="1">Nucleus</location>
    </subcellularLocation>
</comment>
<dbReference type="OrthoDB" id="2143914at2759"/>
<dbReference type="Gene3D" id="1.10.10.60">
    <property type="entry name" value="Homeodomain-like"/>
    <property type="match status" value="1"/>
</dbReference>
<gene>
    <name evidence="9" type="primary">RvY_15907-1</name>
    <name evidence="9" type="synonym">RvY_15907.1</name>
    <name evidence="9" type="ORF">RvY_15907</name>
</gene>
<feature type="compositionally biased region" description="Basic and acidic residues" evidence="6">
    <location>
        <begin position="736"/>
        <end position="753"/>
    </location>
</feature>
<accession>A0A1D1VXZ6</accession>
<dbReference type="InterPro" id="IPR017930">
    <property type="entry name" value="Myb_dom"/>
</dbReference>
<organism evidence="9 10">
    <name type="scientific">Ramazzottius varieornatus</name>
    <name type="common">Water bear</name>
    <name type="synonym">Tardigrade</name>
    <dbReference type="NCBI Taxonomy" id="947166"/>
    <lineage>
        <taxon>Eukaryota</taxon>
        <taxon>Metazoa</taxon>
        <taxon>Ecdysozoa</taxon>
        <taxon>Tardigrada</taxon>
        <taxon>Eutardigrada</taxon>
        <taxon>Parachela</taxon>
        <taxon>Hypsibioidea</taxon>
        <taxon>Ramazzottiidae</taxon>
        <taxon>Ramazzottius</taxon>
    </lineage>
</organism>
<dbReference type="CDD" id="cd00167">
    <property type="entry name" value="SANT"/>
    <property type="match status" value="1"/>
</dbReference>
<dbReference type="GO" id="GO:0019185">
    <property type="term" value="C:snRNA-activating protein complex"/>
    <property type="evidence" value="ECO:0007669"/>
    <property type="project" value="TreeGrafter"/>
</dbReference>
<keyword evidence="3" id="KW-0238">DNA-binding</keyword>
<keyword evidence="10" id="KW-1185">Reference proteome</keyword>
<keyword evidence="4" id="KW-0804">Transcription</keyword>
<dbReference type="PROSITE" id="PS51294">
    <property type="entry name" value="HTH_MYB"/>
    <property type="match status" value="1"/>
</dbReference>
<reference evidence="9 10" key="1">
    <citation type="journal article" date="2016" name="Nat. Commun.">
        <title>Extremotolerant tardigrade genome and improved radiotolerance of human cultured cells by tardigrade-unique protein.</title>
        <authorList>
            <person name="Hashimoto T."/>
            <person name="Horikawa D.D."/>
            <person name="Saito Y."/>
            <person name="Kuwahara H."/>
            <person name="Kozuka-Hata H."/>
            <person name="Shin-I T."/>
            <person name="Minakuchi Y."/>
            <person name="Ohishi K."/>
            <person name="Motoyama A."/>
            <person name="Aizu T."/>
            <person name="Enomoto A."/>
            <person name="Kondo K."/>
            <person name="Tanaka S."/>
            <person name="Hara Y."/>
            <person name="Koshikawa S."/>
            <person name="Sagara H."/>
            <person name="Miura T."/>
            <person name="Yokobori S."/>
            <person name="Miyagawa K."/>
            <person name="Suzuki Y."/>
            <person name="Kubo T."/>
            <person name="Oyama M."/>
            <person name="Kohara Y."/>
            <person name="Fujiyama A."/>
            <person name="Arakawa K."/>
            <person name="Katayama T."/>
            <person name="Toyoda A."/>
            <person name="Kunieda T."/>
        </authorList>
    </citation>
    <scope>NUCLEOTIDE SEQUENCE [LARGE SCALE GENOMIC DNA]</scope>
    <source>
        <strain evidence="9 10">YOKOZUNA-1</strain>
    </source>
</reference>
<dbReference type="Pfam" id="PF13921">
    <property type="entry name" value="Myb_DNA-bind_6"/>
    <property type="match status" value="1"/>
</dbReference>
<feature type="domain" description="Myb-like" evidence="7">
    <location>
        <begin position="240"/>
        <end position="291"/>
    </location>
</feature>
<dbReference type="GO" id="GO:0042795">
    <property type="term" value="P:snRNA transcription by RNA polymerase II"/>
    <property type="evidence" value="ECO:0007669"/>
    <property type="project" value="TreeGrafter"/>
</dbReference>
<comment type="caution">
    <text evidence="9">The sequence shown here is derived from an EMBL/GenBank/DDBJ whole genome shotgun (WGS) entry which is preliminary data.</text>
</comment>
<evidence type="ECO:0000256" key="4">
    <source>
        <dbReference type="ARBA" id="ARBA00023163"/>
    </source>
</evidence>
<dbReference type="EMBL" id="BDGG01000012">
    <property type="protein sequence ID" value="GAV05836.1"/>
    <property type="molecule type" value="Genomic_DNA"/>
</dbReference>
<evidence type="ECO:0008006" key="11">
    <source>
        <dbReference type="Google" id="ProtNLM"/>
    </source>
</evidence>
<dbReference type="PROSITE" id="PS50090">
    <property type="entry name" value="MYB_LIKE"/>
    <property type="match status" value="1"/>
</dbReference>
<dbReference type="GO" id="GO:0042796">
    <property type="term" value="P:snRNA transcription by RNA polymerase III"/>
    <property type="evidence" value="ECO:0007669"/>
    <property type="project" value="TreeGrafter"/>
</dbReference>
<dbReference type="InterPro" id="IPR051575">
    <property type="entry name" value="Myb-like_DNA-bd"/>
</dbReference>
<dbReference type="Proteomes" id="UP000186922">
    <property type="component" value="Unassembled WGS sequence"/>
</dbReference>
<evidence type="ECO:0000313" key="9">
    <source>
        <dbReference type="EMBL" id="GAV05836.1"/>
    </source>
</evidence>
<sequence>MDGESSRSELCGKLRAFVDSSRAYQQSLSALLETVERQAALNEGKEQQVRKALSVTEDSRSSELSVSQALYRTPYFQTADRTPVPTYHAEVEVAVFLNSEDPTTSRTYWSSKAENALVEAVHAKKKDIITRDLNYERKKAERGSAVLQKELDQLPLSGPVDDPTGWQHRCRLQRDIENNNSKIVEIDVALARLSTLPLSAEQFQKVQIPVHDWYYISTGRRELQKHTPEACQLKYQFELDPSLKTGPWKIEERTKLRQLVEQFGSRNWDAVAFDLKGRTAFDCCREYQRLQQDMRHSDRAGLLRFGAEDIIVLIHTYVVAGGNWSLVGRMIPHRKVADIIRYWSRHLNPEVSRSSWSKKDWEKIRKFASDHRPDQGKQTYLLTTDRVTNFRFVFVYAGLDKLYAKFPDRLAWTVKKYFLDIYTNVEENRWVEKDRERSFPTGQGYEKQVIIVKKLYEHILETVTKPLRENSSLSLAGLLKSEKVLGPVRNFMTDLQLYPEIPNAADSYDAVVETLSPADRKLIELFGAPILDSATRKGRKKHINCFGDIPVPLQPKTSAERIEIVSAGFMAEHDDNRSTPAVCLPPSLPILNGLLKLKQLCLNTALPTQEVLSLCDSYDLRAMERRAVSVFLTSEIALVNSFSDFEQPQNHDDIDSPAMKEVADLTGGLNSDAFLDVTVEPEKELEVAPIIDISIPLKPAIPKEVKRRPGRKVSTKKTLLKKIKWMAQNENQKKIERETKKVISEEKRATGEKKPRKRKLVEAAAIPDSAKRRSSRLKPSNEADDSTSTIFLVENYNGDNEKGEDDEEYASLPQPSTSHQQNFDFDLNSVLDLIPTSYSFDPAIASQEGSLPV</sequence>